<dbReference type="InterPro" id="IPR050469">
    <property type="entry name" value="Diguanylate_Cyclase"/>
</dbReference>
<dbReference type="InterPro" id="IPR043128">
    <property type="entry name" value="Rev_trsase/Diguanyl_cyclase"/>
</dbReference>
<dbReference type="GO" id="GO:1902201">
    <property type="term" value="P:negative regulation of bacterial-type flagellum-dependent cell motility"/>
    <property type="evidence" value="ECO:0007669"/>
    <property type="project" value="TreeGrafter"/>
</dbReference>
<dbReference type="AlphaFoldDB" id="A0A2K3V0D3"/>
<dbReference type="InterPro" id="IPR029787">
    <property type="entry name" value="Nucleotide_cyclase"/>
</dbReference>
<accession>A0A2K3V0D3</accession>
<dbReference type="InterPro" id="IPR011990">
    <property type="entry name" value="TPR-like_helical_dom_sf"/>
</dbReference>
<name>A0A2K3V0D3_9DEIO</name>
<dbReference type="CDD" id="cd01949">
    <property type="entry name" value="GGDEF"/>
    <property type="match status" value="1"/>
</dbReference>
<evidence type="ECO:0000259" key="1">
    <source>
        <dbReference type="PROSITE" id="PS50887"/>
    </source>
</evidence>
<comment type="caution">
    <text evidence="2">The sequence shown here is derived from an EMBL/GenBank/DDBJ whole genome shotgun (WGS) entry which is preliminary data.</text>
</comment>
<evidence type="ECO:0000313" key="3">
    <source>
        <dbReference type="Proteomes" id="UP000236379"/>
    </source>
</evidence>
<sequence length="529" mass="57572">MSGEPPISLRPASRLSELRAIEDTLAQRQDAPAAELALLHRDAVYTALDLGDLAAAMTHALRCLELARACADGPLEVKARVALALVQAETYDDLGADRQFRIADRLAREHGDDRGVALVAVNASHYHLERGQHSAAISLLTRLLASRHARGLELPQSRQLLESFHINFVVGASEALLADRLRGSRREAVTGQLETSVALLRQLDADREEGPLEASLVLDALTRHALWRGDRDEARHLADEHVRLAEQAESPLLYGRALLDRSRVWASTGDWPAAIGDALRAVEHFGGAGDDLWEGRAREALAGAYASAGLYREAFETQQDVTRSQERLYRAYHQQRALVGQIEQQAREAEVRAQALAEAALRDPLTGGPNRTRAMQMLDDLHGRALQGFPSAIALVDLDHFKHVNDTYGHLVGDAVLIQATRLLTRELRDQDLLARLGGEEFLVLMTDVGVEVAATVCERLRAALQGANWDSIAPGLRTSGSFGVALLDGRLDTVAVLQAADNALYAAKAAGRNAVQVAPSRPRQGLRP</sequence>
<reference evidence="2 3" key="1">
    <citation type="submission" date="2018-01" db="EMBL/GenBank/DDBJ databases">
        <title>Deinococcus koreensis sp. nov., a radiation-resistant bacterium isolated from river water.</title>
        <authorList>
            <person name="Choi A."/>
        </authorList>
    </citation>
    <scope>NUCLEOTIDE SEQUENCE [LARGE SCALE GENOMIC DNA]</scope>
    <source>
        <strain evidence="2 3">SJW1-2</strain>
    </source>
</reference>
<evidence type="ECO:0000313" key="2">
    <source>
        <dbReference type="EMBL" id="PNY82235.1"/>
    </source>
</evidence>
<keyword evidence="3" id="KW-1185">Reference proteome</keyword>
<dbReference type="RefSeq" id="WP_103312669.1">
    <property type="nucleotide sequence ID" value="NZ_PPPD01000001.1"/>
</dbReference>
<dbReference type="OrthoDB" id="54965at2"/>
<dbReference type="Proteomes" id="UP000236379">
    <property type="component" value="Unassembled WGS sequence"/>
</dbReference>
<organism evidence="2 3">
    <name type="scientific">Deinococcus koreensis</name>
    <dbReference type="NCBI Taxonomy" id="2054903"/>
    <lineage>
        <taxon>Bacteria</taxon>
        <taxon>Thermotogati</taxon>
        <taxon>Deinococcota</taxon>
        <taxon>Deinococci</taxon>
        <taxon>Deinococcales</taxon>
        <taxon>Deinococcaceae</taxon>
        <taxon>Deinococcus</taxon>
    </lineage>
</organism>
<dbReference type="Gene3D" id="1.25.40.10">
    <property type="entry name" value="Tetratricopeptide repeat domain"/>
    <property type="match status" value="2"/>
</dbReference>
<dbReference type="NCBIfam" id="TIGR00254">
    <property type="entry name" value="GGDEF"/>
    <property type="match status" value="1"/>
</dbReference>
<proteinExistence type="predicted"/>
<dbReference type="Gene3D" id="3.30.70.270">
    <property type="match status" value="1"/>
</dbReference>
<dbReference type="SMART" id="SM00267">
    <property type="entry name" value="GGDEF"/>
    <property type="match status" value="1"/>
</dbReference>
<gene>
    <name evidence="2" type="ORF">CVO96_13495</name>
</gene>
<protein>
    <submittedName>
        <fullName evidence="2">GGDEF domain-containing protein</fullName>
    </submittedName>
</protein>
<feature type="domain" description="GGDEF" evidence="1">
    <location>
        <begin position="389"/>
        <end position="521"/>
    </location>
</feature>
<dbReference type="SUPFAM" id="SSF55073">
    <property type="entry name" value="Nucleotide cyclase"/>
    <property type="match status" value="1"/>
</dbReference>
<dbReference type="FunFam" id="3.30.70.270:FF:000001">
    <property type="entry name" value="Diguanylate cyclase domain protein"/>
    <property type="match status" value="1"/>
</dbReference>
<dbReference type="GO" id="GO:0005886">
    <property type="term" value="C:plasma membrane"/>
    <property type="evidence" value="ECO:0007669"/>
    <property type="project" value="TreeGrafter"/>
</dbReference>
<dbReference type="EMBL" id="PPPD01000001">
    <property type="protein sequence ID" value="PNY82235.1"/>
    <property type="molecule type" value="Genomic_DNA"/>
</dbReference>
<dbReference type="Pfam" id="PF00990">
    <property type="entry name" value="GGDEF"/>
    <property type="match status" value="1"/>
</dbReference>
<dbReference type="GO" id="GO:0043709">
    <property type="term" value="P:cell adhesion involved in single-species biofilm formation"/>
    <property type="evidence" value="ECO:0007669"/>
    <property type="project" value="TreeGrafter"/>
</dbReference>
<dbReference type="SUPFAM" id="SSF48452">
    <property type="entry name" value="TPR-like"/>
    <property type="match status" value="2"/>
</dbReference>
<dbReference type="PANTHER" id="PTHR45138">
    <property type="entry name" value="REGULATORY COMPONENTS OF SENSORY TRANSDUCTION SYSTEM"/>
    <property type="match status" value="1"/>
</dbReference>
<dbReference type="PROSITE" id="PS50887">
    <property type="entry name" value="GGDEF"/>
    <property type="match status" value="1"/>
</dbReference>
<dbReference type="PANTHER" id="PTHR45138:SF24">
    <property type="entry name" value="DIGUANYLATE CYCLASE DGCC-RELATED"/>
    <property type="match status" value="1"/>
</dbReference>
<dbReference type="InterPro" id="IPR000160">
    <property type="entry name" value="GGDEF_dom"/>
</dbReference>
<dbReference type="GO" id="GO:0052621">
    <property type="term" value="F:diguanylate cyclase activity"/>
    <property type="evidence" value="ECO:0007669"/>
    <property type="project" value="TreeGrafter"/>
</dbReference>